<accession>A0A2U8WU86</accession>
<dbReference type="RefSeq" id="WP_109962130.1">
    <property type="nucleotide sequence ID" value="NZ_CP029553.1"/>
</dbReference>
<dbReference type="AlphaFoldDB" id="A0A2U8WU86"/>
<protein>
    <submittedName>
        <fullName evidence="1">Uncharacterized protein</fullName>
    </submittedName>
</protein>
<gene>
    <name evidence="1" type="ORF">DK419_04805</name>
</gene>
<evidence type="ECO:0000313" key="1">
    <source>
        <dbReference type="EMBL" id="AWN49874.1"/>
    </source>
</evidence>
<dbReference type="Proteomes" id="UP000245444">
    <property type="component" value="Chromosome"/>
</dbReference>
<organism evidence="1 2">
    <name type="scientific">Methylobacterium terrae</name>
    <dbReference type="NCBI Taxonomy" id="2202827"/>
    <lineage>
        <taxon>Bacteria</taxon>
        <taxon>Pseudomonadati</taxon>
        <taxon>Pseudomonadota</taxon>
        <taxon>Alphaproteobacteria</taxon>
        <taxon>Hyphomicrobiales</taxon>
        <taxon>Methylobacteriaceae</taxon>
        <taxon>Methylobacterium</taxon>
    </lineage>
</organism>
<evidence type="ECO:0000313" key="2">
    <source>
        <dbReference type="Proteomes" id="UP000245444"/>
    </source>
</evidence>
<sequence length="75" mass="8127">MSDSRLFEVRIITGAAGTILRAESESGAAGKAEELIRRAHHRGSDIALTVSGRDVQAVHRIELHLASTIHEVERA</sequence>
<dbReference type="KEGG" id="mtea:DK419_04805"/>
<dbReference type="OrthoDB" id="7999072at2"/>
<reference evidence="1 2" key="1">
    <citation type="submission" date="2018-05" db="EMBL/GenBank/DDBJ databases">
        <title>Complete Genome Sequence of Methylobacterium sp. 17Sr1-28.</title>
        <authorList>
            <person name="Srinivasan S."/>
        </authorList>
    </citation>
    <scope>NUCLEOTIDE SEQUENCE [LARGE SCALE GENOMIC DNA]</scope>
    <source>
        <strain evidence="1 2">17Sr1-28</strain>
    </source>
</reference>
<name>A0A2U8WU86_9HYPH</name>
<dbReference type="EMBL" id="CP029553">
    <property type="protein sequence ID" value="AWN49874.1"/>
    <property type="molecule type" value="Genomic_DNA"/>
</dbReference>
<keyword evidence="2" id="KW-1185">Reference proteome</keyword>
<proteinExistence type="predicted"/>